<proteinExistence type="predicted"/>
<dbReference type="Gene3D" id="1.10.150.320">
    <property type="entry name" value="Photosystem II 12 kDa extrinsic protein"/>
    <property type="match status" value="1"/>
</dbReference>
<evidence type="ECO:0000259" key="1">
    <source>
        <dbReference type="SMART" id="SM00278"/>
    </source>
</evidence>
<dbReference type="SUPFAM" id="SSF47781">
    <property type="entry name" value="RuvA domain 2-like"/>
    <property type="match status" value="1"/>
</dbReference>
<accession>A0ABS1NLY1</accession>
<dbReference type="PANTHER" id="PTHR21180">
    <property type="entry name" value="ENDONUCLEASE/EXONUCLEASE/PHOSPHATASE FAMILY DOMAIN-CONTAINING PROTEIN 1"/>
    <property type="match status" value="1"/>
</dbReference>
<sequence>MVTRININTADERQLQELPGIGPGLARRIVAYRADVGYFRTVEELAAVAGVTDEIVADLKKHAVVGPGPSAGDTQGGFPLEVRLSAAGGAGADFTGYAIRGLSERKEAGPGGDVLFVPFAVAASADAQGRATLMLPPKEDLGPRLTAVVTTPDGRVLHRDSVETAGLDGVLTLSVRPVSYETPARTSDPSFGRPPRVRGRVVDAKGTSETGRRLVVLWGSTEEQPADGDLTPLLAVETDLTGYFSGPYPLGAFERAQGTVALGDGQIATVPIHLGEDGTFPERVLLVVDLPAATDGGDHGCTGSPDLPRNPDARDLATAEGTFAADPGGGRCTDFTRPDRTLEEYSFSYAVRTTEPEIRGLTLEDEPTVPVGTLLAAFPAHLPFGQAREIPALEAGDGGHEGNPTAVSTGLAERAVSAKLAKTLLADPNTMPLTRIEATIKLSAHAELLKLLGRVTPAPSERTELTGDTAVDWDDDPTIYQAVTVAHGHLLRFKQEWVADGYSMGDLLYSLPLAPAQRKMIAIVDWERRESAAREEFTTAAEQLSASLTRDRDVTDIVNATLSEEARGGSHADTGAIGGGFGIPLLGGLLGIGGGTSSANSSSWETASRTTTAYALNQLRDRTLQGASAVRSQRSSVVQTVTQGERTVAETEVVANYNHCHTLTVQYFQVLRHLLVRQRLSDVQECLFVPLLISRFTPDKVLRWGETLRPELPRHLQGGIDALSRINAGYAGSDLPVGAYADDAITSVDGELYLRFQLARPKDENDEYHEVNWGGLAALLGIDTQEFYQTFLRGQAQKDRVFLEQLGPRIAQRFVEHLQFFAVREDNSEARLPIDITLLTTFANDRPLYVSLRMGAASLPPLVRRDIKQIRISGLSGLLGVLLGTILPAGSRVIVDSGTMRYRTAHIDHALFQDAMIRNDLAGGADDGVRISTRLSGRELRNPRNEDLELSRMLLEHLNEGIERYHHLIWAKMSPNRRYLLLDGFEAPNAGGKSIASVVDNELIGIVGNCLVMPVSRGYHLDPTFDATTVNGDRVDLIEHYQPETPIEPMRIAIPTKGVYAEAVQGACNSCEFKEEERFWRWEEAPVPDALPTIQPVSTESRRAEPPGLEAKDLPAPIIAMQNAPAAPDPTGLAQVLALLGRPDLFRDMAGLAGTQQNAAAALQAAMSAAQFFGGKAGDLAMQGQMARDIDKAMRTIRNSRAANLIDDAQAGELTESAIRGLIGERRPSKEKKLTEEPEVRDLIRSQTGVESSETRVSRDGERVEVRRPATNGAGPLGAGARPPVLPGAGSTRAEALAAIEAFRGRTVTGPWRLDRGEVADRLAVLVNDPDTVHQDALNLCGPAAFVRLWLQRDPLAVVRFAAELFDSGEARIGGDYAVEPDDDSLLGQDYAALRAAAGPDFCPSADWMILGSLRDAENAFFDFEGRPDEDVSAATTSGEVADWLHATGLYREVSDEGNFFFTKGIDHLLDLSPSTNQDVALLINAHILAQADVIHGDNKSDEFILNAFPNHFIVLTARVQPVPGDLLQMTYWTWGLPVTTAKFERATVDANYYGAVIANR</sequence>
<protein>
    <submittedName>
        <fullName evidence="2">Helix-hairpin-helix domain-containing protein</fullName>
    </submittedName>
</protein>
<dbReference type="RefSeq" id="WP_201880300.1">
    <property type="nucleotide sequence ID" value="NZ_JAERRF010000024.1"/>
</dbReference>
<organism evidence="2 3">
    <name type="scientific">Streptomyces coffeae</name>
    <dbReference type="NCBI Taxonomy" id="621382"/>
    <lineage>
        <taxon>Bacteria</taxon>
        <taxon>Bacillati</taxon>
        <taxon>Actinomycetota</taxon>
        <taxon>Actinomycetes</taxon>
        <taxon>Kitasatosporales</taxon>
        <taxon>Streptomycetaceae</taxon>
        <taxon>Streptomyces</taxon>
    </lineage>
</organism>
<dbReference type="SMART" id="SM00278">
    <property type="entry name" value="HhH1"/>
    <property type="match status" value="2"/>
</dbReference>
<dbReference type="Proteomes" id="UP000634229">
    <property type="component" value="Unassembled WGS sequence"/>
</dbReference>
<gene>
    <name evidence="2" type="ORF">JK363_31215</name>
</gene>
<evidence type="ECO:0000313" key="2">
    <source>
        <dbReference type="EMBL" id="MBL1101056.1"/>
    </source>
</evidence>
<keyword evidence="3" id="KW-1185">Reference proteome</keyword>
<dbReference type="Pfam" id="PF12836">
    <property type="entry name" value="HHH_3"/>
    <property type="match status" value="1"/>
</dbReference>
<feature type="domain" description="Helix-hairpin-helix DNA-binding motif class 1" evidence="1">
    <location>
        <begin position="13"/>
        <end position="32"/>
    </location>
</feature>
<comment type="caution">
    <text evidence="2">The sequence shown here is derived from an EMBL/GenBank/DDBJ whole genome shotgun (WGS) entry which is preliminary data.</text>
</comment>
<dbReference type="PANTHER" id="PTHR21180:SF32">
    <property type="entry name" value="ENDONUCLEASE_EXONUCLEASE_PHOSPHATASE FAMILY DOMAIN-CONTAINING PROTEIN 1"/>
    <property type="match status" value="1"/>
</dbReference>
<reference evidence="2 3" key="1">
    <citation type="submission" date="2021-01" db="EMBL/GenBank/DDBJ databases">
        <title>WGS of actinomycetes isolated from Thailand.</title>
        <authorList>
            <person name="Thawai C."/>
        </authorList>
    </citation>
    <scope>NUCLEOTIDE SEQUENCE [LARGE SCALE GENOMIC DNA]</scope>
    <source>
        <strain evidence="2 3">CA1R205</strain>
    </source>
</reference>
<evidence type="ECO:0000313" key="3">
    <source>
        <dbReference type="Proteomes" id="UP000634229"/>
    </source>
</evidence>
<dbReference type="InterPro" id="IPR003583">
    <property type="entry name" value="Hlx-hairpin-Hlx_DNA-bd_motif"/>
</dbReference>
<dbReference type="EMBL" id="JAERRF010000024">
    <property type="protein sequence ID" value="MBL1101056.1"/>
    <property type="molecule type" value="Genomic_DNA"/>
</dbReference>
<dbReference type="InterPro" id="IPR051675">
    <property type="entry name" value="Endo/Exo/Phosphatase_dom_1"/>
</dbReference>
<name>A0ABS1NLY1_9ACTN</name>
<dbReference type="InterPro" id="IPR010994">
    <property type="entry name" value="RuvA_2-like"/>
</dbReference>
<feature type="domain" description="Helix-hairpin-helix DNA-binding motif class 1" evidence="1">
    <location>
        <begin position="43"/>
        <end position="62"/>
    </location>
</feature>